<dbReference type="PATRIC" id="fig|1218492.5.peg.599"/>
<evidence type="ECO:0000256" key="1">
    <source>
        <dbReference type="SAM" id="Phobius"/>
    </source>
</evidence>
<evidence type="ECO:0000313" key="3">
    <source>
        <dbReference type="Proteomes" id="UP000033558"/>
    </source>
</evidence>
<feature type="transmembrane region" description="Helical" evidence="1">
    <location>
        <begin position="94"/>
        <end position="115"/>
    </location>
</feature>
<gene>
    <name evidence="2" type="ORF">JG30_04750</name>
</gene>
<protein>
    <submittedName>
        <fullName evidence="2">Integral membrane protein</fullName>
    </submittedName>
</protein>
<dbReference type="HOGENOM" id="CLU_122343_0_0_9"/>
<reference evidence="2 3" key="1">
    <citation type="submission" date="2015-01" db="EMBL/GenBank/DDBJ databases">
        <title>Comparative genomics of the lactic acid bacteria isolated from the honey bee gut.</title>
        <authorList>
            <person name="Ellegaard K.M."/>
            <person name="Tamarit D."/>
            <person name="Javelind E."/>
            <person name="Olofsson T."/>
            <person name="Andersson S.G."/>
            <person name="Vasquez A."/>
        </authorList>
    </citation>
    <scope>NUCLEOTIDE SEQUENCE [LARGE SCALE GENOMIC DNA]</scope>
    <source>
        <strain evidence="2 3">Bin4</strain>
    </source>
</reference>
<keyword evidence="1" id="KW-1133">Transmembrane helix</keyword>
<comment type="caution">
    <text evidence="2">The sequence shown here is derived from an EMBL/GenBank/DDBJ whole genome shotgun (WGS) entry which is preliminary data.</text>
</comment>
<evidence type="ECO:0000313" key="2">
    <source>
        <dbReference type="EMBL" id="KJY62274.1"/>
    </source>
</evidence>
<keyword evidence="3" id="KW-1185">Reference proteome</keyword>
<keyword evidence="1" id="KW-0812">Transmembrane</keyword>
<accession>A0A0F4LVE3</accession>
<dbReference type="EMBL" id="JXJQ01000006">
    <property type="protein sequence ID" value="KJY62274.1"/>
    <property type="molecule type" value="Genomic_DNA"/>
</dbReference>
<feature type="transmembrane region" description="Helical" evidence="1">
    <location>
        <begin position="121"/>
        <end position="143"/>
    </location>
</feature>
<name>A0A0F4LVE3_9LACO</name>
<sequence>MMSIFWVNLLTFLGLNIDTFTVLLLLIGHTNLRSVLIGYCTANMVIWGAGVLIGRILVSYFPSWITGFLGIILLGLALFSSSRNSDLPNRSSSIPWWAIFWLCLSLSGDNLAAYIPLANNLTPLLFVSLTVVYFFVTVLLVLLGRQILKVGVLTRLIEHLGPYSTRGVYCLAGIYVIIKSGLLPHLMHLMS</sequence>
<feature type="transmembrane region" description="Helical" evidence="1">
    <location>
        <begin position="6"/>
        <end position="28"/>
    </location>
</feature>
<feature type="transmembrane region" description="Helical" evidence="1">
    <location>
        <begin position="64"/>
        <end position="82"/>
    </location>
</feature>
<proteinExistence type="predicted"/>
<organism evidence="2 3">
    <name type="scientific">Bombilactobacillus mellifer</name>
    <dbReference type="NCBI Taxonomy" id="1218492"/>
    <lineage>
        <taxon>Bacteria</taxon>
        <taxon>Bacillati</taxon>
        <taxon>Bacillota</taxon>
        <taxon>Bacilli</taxon>
        <taxon>Lactobacillales</taxon>
        <taxon>Lactobacillaceae</taxon>
        <taxon>Bombilactobacillus</taxon>
    </lineage>
</organism>
<dbReference type="Proteomes" id="UP000033558">
    <property type="component" value="Unassembled WGS sequence"/>
</dbReference>
<keyword evidence="1" id="KW-0472">Membrane</keyword>
<dbReference type="AlphaFoldDB" id="A0A0F4LVE3"/>
<feature type="transmembrane region" description="Helical" evidence="1">
    <location>
        <begin position="163"/>
        <end position="182"/>
    </location>
</feature>
<feature type="transmembrane region" description="Helical" evidence="1">
    <location>
        <begin position="35"/>
        <end position="58"/>
    </location>
</feature>
<dbReference type="RefSeq" id="WP_179854014.1">
    <property type="nucleotide sequence ID" value="NZ_JBHSZT010000001.1"/>
</dbReference>